<gene>
    <name evidence="2" type="ORF">NVS89_22665</name>
</gene>
<protein>
    <submittedName>
        <fullName evidence="2">Uncharacterized protein</fullName>
    </submittedName>
</protein>
<evidence type="ECO:0000313" key="2">
    <source>
        <dbReference type="EMBL" id="MCS0497898.1"/>
    </source>
</evidence>
<sequence>MCDCIATTTELLKPHNAGVTFNLIGPARACVDLYKLDPKKRGRPPILQATFCPFCGERYADSTSSAGERIPDAPSLKTDGVALS</sequence>
<accession>A0A9X2PKC9</accession>
<dbReference type="RefSeq" id="WP_258735055.1">
    <property type="nucleotide sequence ID" value="NZ_JANTHZ010000015.1"/>
</dbReference>
<dbReference type="EMBL" id="JANTHZ010000015">
    <property type="protein sequence ID" value="MCS0497898.1"/>
    <property type="molecule type" value="Genomic_DNA"/>
</dbReference>
<keyword evidence="3" id="KW-1185">Reference proteome</keyword>
<reference evidence="2" key="1">
    <citation type="submission" date="2022-08" db="EMBL/GenBank/DDBJ databases">
        <authorList>
            <person name="Li F."/>
        </authorList>
    </citation>
    <scope>NUCLEOTIDE SEQUENCE</scope>
    <source>
        <strain evidence="2">MQZ15Z-1</strain>
    </source>
</reference>
<evidence type="ECO:0000256" key="1">
    <source>
        <dbReference type="SAM" id="MobiDB-lite"/>
    </source>
</evidence>
<proteinExistence type="predicted"/>
<dbReference type="Proteomes" id="UP001151088">
    <property type="component" value="Unassembled WGS sequence"/>
</dbReference>
<feature type="region of interest" description="Disordered" evidence="1">
    <location>
        <begin position="60"/>
        <end position="84"/>
    </location>
</feature>
<dbReference type="AlphaFoldDB" id="A0A9X2PKC9"/>
<name>A0A9X2PKC9_9HYPH</name>
<evidence type="ECO:0000313" key="3">
    <source>
        <dbReference type="Proteomes" id="UP001151088"/>
    </source>
</evidence>
<organism evidence="2 3">
    <name type="scientific">Ancylobacter mangrovi</name>
    <dbReference type="NCBI Taxonomy" id="2972472"/>
    <lineage>
        <taxon>Bacteria</taxon>
        <taxon>Pseudomonadati</taxon>
        <taxon>Pseudomonadota</taxon>
        <taxon>Alphaproteobacteria</taxon>
        <taxon>Hyphomicrobiales</taxon>
        <taxon>Xanthobacteraceae</taxon>
        <taxon>Ancylobacter</taxon>
    </lineage>
</organism>
<comment type="caution">
    <text evidence="2">The sequence shown here is derived from an EMBL/GenBank/DDBJ whole genome shotgun (WGS) entry which is preliminary data.</text>
</comment>